<keyword evidence="2" id="KW-0479">Metal-binding</keyword>
<proteinExistence type="predicted"/>
<keyword evidence="7" id="KW-0539">Nucleus</keyword>
<dbReference type="KEGG" id="amus:LMH87_007135"/>
<evidence type="ECO:0000256" key="6">
    <source>
        <dbReference type="ARBA" id="ARBA00023163"/>
    </source>
</evidence>
<dbReference type="RefSeq" id="XP_056060420.1">
    <property type="nucleotide sequence ID" value="XM_056192175.1"/>
</dbReference>
<comment type="caution">
    <text evidence="10">The sequence shown here is derived from an EMBL/GenBank/DDBJ whole genome shotgun (WGS) entry which is preliminary data.</text>
</comment>
<evidence type="ECO:0000256" key="8">
    <source>
        <dbReference type="SAM" id="MobiDB-lite"/>
    </source>
</evidence>
<dbReference type="Proteomes" id="UP001144673">
    <property type="component" value="Chromosome 1"/>
</dbReference>
<organism evidence="10 11">
    <name type="scientific">Akanthomyces muscarius</name>
    <name type="common">Entomopathogenic fungus</name>
    <name type="synonym">Lecanicillium muscarium</name>
    <dbReference type="NCBI Taxonomy" id="2231603"/>
    <lineage>
        <taxon>Eukaryota</taxon>
        <taxon>Fungi</taxon>
        <taxon>Dikarya</taxon>
        <taxon>Ascomycota</taxon>
        <taxon>Pezizomycotina</taxon>
        <taxon>Sordariomycetes</taxon>
        <taxon>Hypocreomycetidae</taxon>
        <taxon>Hypocreales</taxon>
        <taxon>Cordycipitaceae</taxon>
        <taxon>Akanthomyces</taxon>
    </lineage>
</organism>
<dbReference type="GO" id="GO:0000981">
    <property type="term" value="F:DNA-binding transcription factor activity, RNA polymerase II-specific"/>
    <property type="evidence" value="ECO:0007669"/>
    <property type="project" value="InterPro"/>
</dbReference>
<dbReference type="CDD" id="cd00067">
    <property type="entry name" value="GAL4"/>
    <property type="match status" value="1"/>
</dbReference>
<dbReference type="InterPro" id="IPR036864">
    <property type="entry name" value="Zn2-C6_fun-type_DNA-bd_sf"/>
</dbReference>
<evidence type="ECO:0000313" key="10">
    <source>
        <dbReference type="EMBL" id="KAJ4165505.1"/>
    </source>
</evidence>
<keyword evidence="4" id="KW-0805">Transcription regulation</keyword>
<dbReference type="Pfam" id="PF04082">
    <property type="entry name" value="Fungal_trans"/>
    <property type="match status" value="1"/>
</dbReference>
<accession>A0A9W8UTH3</accession>
<dbReference type="AlphaFoldDB" id="A0A9W8UTH3"/>
<reference evidence="10" key="1">
    <citation type="journal article" date="2023" name="Access Microbiol">
        <title>De-novo genome assembly for Akanthomyces muscarius, a biocontrol agent of insect agricultural pests.</title>
        <authorList>
            <person name="Erdos Z."/>
            <person name="Studholme D.J."/>
            <person name="Raymond B."/>
            <person name="Sharma M."/>
        </authorList>
    </citation>
    <scope>NUCLEOTIDE SEQUENCE</scope>
    <source>
        <strain evidence="10">Ve6</strain>
    </source>
</reference>
<dbReference type="GO" id="GO:0045944">
    <property type="term" value="P:positive regulation of transcription by RNA polymerase II"/>
    <property type="evidence" value="ECO:0007669"/>
    <property type="project" value="TreeGrafter"/>
</dbReference>
<evidence type="ECO:0000259" key="9">
    <source>
        <dbReference type="PROSITE" id="PS50048"/>
    </source>
</evidence>
<evidence type="ECO:0000256" key="5">
    <source>
        <dbReference type="ARBA" id="ARBA00023125"/>
    </source>
</evidence>
<dbReference type="GO" id="GO:0008270">
    <property type="term" value="F:zinc ion binding"/>
    <property type="evidence" value="ECO:0007669"/>
    <property type="project" value="InterPro"/>
</dbReference>
<dbReference type="SMART" id="SM00906">
    <property type="entry name" value="Fungal_trans"/>
    <property type="match status" value="1"/>
</dbReference>
<feature type="region of interest" description="Disordered" evidence="8">
    <location>
        <begin position="102"/>
        <end position="148"/>
    </location>
</feature>
<evidence type="ECO:0000313" key="11">
    <source>
        <dbReference type="Proteomes" id="UP001144673"/>
    </source>
</evidence>
<dbReference type="InterPro" id="IPR052202">
    <property type="entry name" value="Yeast_MetPath_Reg"/>
</dbReference>
<evidence type="ECO:0000256" key="2">
    <source>
        <dbReference type="ARBA" id="ARBA00022723"/>
    </source>
</evidence>
<comment type="subcellular location">
    <subcellularLocation>
        <location evidence="1">Nucleus</location>
    </subcellularLocation>
</comment>
<dbReference type="PROSITE" id="PS50048">
    <property type="entry name" value="ZN2_CY6_FUNGAL_2"/>
    <property type="match status" value="1"/>
</dbReference>
<dbReference type="InterPro" id="IPR001138">
    <property type="entry name" value="Zn2Cys6_DnaBD"/>
</dbReference>
<dbReference type="PANTHER" id="PTHR47782:SF12">
    <property type="entry name" value="ZN(II)2CYS6 TRANSCRIPTION FACTOR (EUROFUNG)"/>
    <property type="match status" value="1"/>
</dbReference>
<dbReference type="SUPFAM" id="SSF57701">
    <property type="entry name" value="Zn2/Cys6 DNA-binding domain"/>
    <property type="match status" value="1"/>
</dbReference>
<dbReference type="InterPro" id="IPR007219">
    <property type="entry name" value="XnlR_reg_dom"/>
</dbReference>
<dbReference type="CDD" id="cd12148">
    <property type="entry name" value="fungal_TF_MHR"/>
    <property type="match status" value="1"/>
</dbReference>
<dbReference type="GO" id="GO:0043565">
    <property type="term" value="F:sequence-specific DNA binding"/>
    <property type="evidence" value="ECO:0007669"/>
    <property type="project" value="TreeGrafter"/>
</dbReference>
<dbReference type="PANTHER" id="PTHR47782">
    <property type="entry name" value="ZN(II)2CYS6 TRANSCRIPTION FACTOR (EUROFUNG)-RELATED"/>
    <property type="match status" value="1"/>
</dbReference>
<dbReference type="Gene3D" id="4.10.240.10">
    <property type="entry name" value="Zn(2)-C6 fungal-type DNA-binding domain"/>
    <property type="match status" value="1"/>
</dbReference>
<name>A0A9W8UTH3_AKAMU</name>
<evidence type="ECO:0000256" key="4">
    <source>
        <dbReference type="ARBA" id="ARBA00023015"/>
    </source>
</evidence>
<feature type="domain" description="Zn(2)-C6 fungal-type" evidence="9">
    <location>
        <begin position="37"/>
        <end position="71"/>
    </location>
</feature>
<feature type="region of interest" description="Disordered" evidence="8">
    <location>
        <begin position="1"/>
        <end position="34"/>
    </location>
</feature>
<feature type="compositionally biased region" description="Polar residues" evidence="8">
    <location>
        <begin position="102"/>
        <end position="116"/>
    </location>
</feature>
<evidence type="ECO:0000256" key="7">
    <source>
        <dbReference type="ARBA" id="ARBA00023242"/>
    </source>
</evidence>
<keyword evidence="5" id="KW-0238">DNA-binding</keyword>
<dbReference type="GO" id="GO:0005634">
    <property type="term" value="C:nucleus"/>
    <property type="evidence" value="ECO:0007669"/>
    <property type="project" value="UniProtKB-SubCell"/>
</dbReference>
<evidence type="ECO:0000256" key="1">
    <source>
        <dbReference type="ARBA" id="ARBA00004123"/>
    </source>
</evidence>
<dbReference type="GO" id="GO:0006351">
    <property type="term" value="P:DNA-templated transcription"/>
    <property type="evidence" value="ECO:0007669"/>
    <property type="project" value="InterPro"/>
</dbReference>
<dbReference type="EMBL" id="JAJHUN010000001">
    <property type="protein sequence ID" value="KAJ4165505.1"/>
    <property type="molecule type" value="Genomic_DNA"/>
</dbReference>
<evidence type="ECO:0000256" key="3">
    <source>
        <dbReference type="ARBA" id="ARBA00022833"/>
    </source>
</evidence>
<dbReference type="GeneID" id="80894294"/>
<dbReference type="PROSITE" id="PS00463">
    <property type="entry name" value="ZN2_CY6_FUNGAL_1"/>
    <property type="match status" value="1"/>
</dbReference>
<keyword evidence="3" id="KW-0862">Zinc</keyword>
<keyword evidence="11" id="KW-1185">Reference proteome</keyword>
<sequence>MDSSYGTSAAGVPYQPNKPQKRKRVDSAPPARRSTNACCRCKEKKIKCHFSASGQQSTCTPCMKAGSDCQYDIAPDGVPRGAEYIKELEEKVHTLEADLQTARTAAASNQSHSSPSVHAGSPAASRVSSNAAASQGSQRGGRLGRRNGVLSAHFPSSLSLSPSRNRDSLLLPEPTWITLTSDTTVFNILHSRPLPFQQDSDTLPIVPSAENSKLLIQTVYMHTQARYCIVDWARVHRLNETREAVCHAAIDKDIEAQTDAYFLWIIYAIGAQFSTGSEQLSLGYYTHSLRYLGNVLAQQDLDTVQALLTLMQYQFRAPSGPSIWHLLGVTLRLCIELGYHRKCDTAPYEDPYTMELQKRFFWCTYCFDRMVSIMSKRPFGVHDMDIDVEVPVDVDVMCTDAQRLRDLQDKQASGEADRDGAITTMTTSLHHLQIYRIRSRIITRLSGPHAFAPTYEDVMEFLSELDIWRQQTPPQNMLPATLPHQTDENVQATYFQAALLLIRPLLFRTAIDQSLLYRCVTLSADACENARELSLNPQTFNSPITVYNCFRCGVTLLQCLAVQPTILPLRRTLRAISAVSSALAVYCRVVPTAEPLLRLFDMLSDQFLGDGEHPTVWNPNLSNLRSILQRIISAGPSETLELYKILTEEEGDTAHTPLSQAAVDENESGNNEFDFLLGTDSMSTLGMNLMMPFETYPAFNQDGVQSQDSAALWNTIP</sequence>
<protein>
    <recommendedName>
        <fullName evidence="9">Zn(2)-C6 fungal-type domain-containing protein</fullName>
    </recommendedName>
</protein>
<keyword evidence="6" id="KW-0804">Transcription</keyword>
<gene>
    <name evidence="10" type="ORF">LMH87_007135</name>
</gene>
<feature type="compositionally biased region" description="Low complexity" evidence="8">
    <location>
        <begin position="121"/>
        <end position="137"/>
    </location>
</feature>